<evidence type="ECO:0008006" key="2">
    <source>
        <dbReference type="Google" id="ProtNLM"/>
    </source>
</evidence>
<comment type="caution">
    <text evidence="1">The sequence shown here is derived from an EMBL/GenBank/DDBJ whole genome shotgun (WGS) entry which is preliminary data.</text>
</comment>
<dbReference type="EMBL" id="BARU01012968">
    <property type="protein sequence ID" value="GAH32094.1"/>
    <property type="molecule type" value="Genomic_DNA"/>
</dbReference>
<accession>X1FRW6</accession>
<name>X1FRW6_9ZZZZ</name>
<dbReference type="AlphaFoldDB" id="X1FRW6"/>
<sequence>DFVREEDAQSAWESAAGTWKTQSLRVDEQSERMEADKSTNAFSFWGKGKDGALAVTGYWFWNNYSVRSGVRPAGTDAMGLVVYYQDPENYLAVRWTSALAETEDANQLQVVQVAEGERTILAQVPGGHLPEHWYSMQLNVCDELVQCFIDAELRLSARLQLFGQGQPGLYCQGSAGTFFDSVAIQSWEALSETFDAPNPGKWAAISGTWQHDANGKGEFRP</sequence>
<proteinExistence type="predicted"/>
<protein>
    <recommendedName>
        <fullName evidence="2">3-keto-disaccharide hydrolase domain-containing protein</fullName>
    </recommendedName>
</protein>
<feature type="non-terminal residue" evidence="1">
    <location>
        <position position="221"/>
    </location>
</feature>
<reference evidence="1" key="1">
    <citation type="journal article" date="2014" name="Front. Microbiol.">
        <title>High frequency of phylogenetically diverse reductive dehalogenase-homologous genes in deep subseafloor sedimentary metagenomes.</title>
        <authorList>
            <person name="Kawai M."/>
            <person name="Futagami T."/>
            <person name="Toyoda A."/>
            <person name="Takaki Y."/>
            <person name="Nishi S."/>
            <person name="Hori S."/>
            <person name="Arai W."/>
            <person name="Tsubouchi T."/>
            <person name="Morono Y."/>
            <person name="Uchiyama I."/>
            <person name="Ito T."/>
            <person name="Fujiyama A."/>
            <person name="Inagaki F."/>
            <person name="Takami H."/>
        </authorList>
    </citation>
    <scope>NUCLEOTIDE SEQUENCE</scope>
    <source>
        <strain evidence="1">Expedition CK06-06</strain>
    </source>
</reference>
<feature type="non-terminal residue" evidence="1">
    <location>
        <position position="1"/>
    </location>
</feature>
<dbReference type="Gene3D" id="2.60.120.560">
    <property type="entry name" value="Exo-inulinase, domain 1"/>
    <property type="match status" value="1"/>
</dbReference>
<gene>
    <name evidence="1" type="ORF">S03H2_23656</name>
</gene>
<organism evidence="1">
    <name type="scientific">marine sediment metagenome</name>
    <dbReference type="NCBI Taxonomy" id="412755"/>
    <lineage>
        <taxon>unclassified sequences</taxon>
        <taxon>metagenomes</taxon>
        <taxon>ecological metagenomes</taxon>
    </lineage>
</organism>
<evidence type="ECO:0000313" key="1">
    <source>
        <dbReference type="EMBL" id="GAH32094.1"/>
    </source>
</evidence>